<evidence type="ECO:0000256" key="4">
    <source>
        <dbReference type="ARBA" id="ARBA00022679"/>
    </source>
</evidence>
<dbReference type="GO" id="GO:0008270">
    <property type="term" value="F:zinc ion binding"/>
    <property type="evidence" value="ECO:0007669"/>
    <property type="project" value="UniProtKB-KW"/>
</dbReference>
<dbReference type="AlphaFoldDB" id="A0A7I8KSM6"/>
<keyword evidence="10 14" id="KW-1133">Transmembrane helix</keyword>
<name>A0A7I8KSM6_SPIIN</name>
<dbReference type="GO" id="GO:0000325">
    <property type="term" value="C:plant-type vacuole"/>
    <property type="evidence" value="ECO:0007669"/>
    <property type="project" value="TreeGrafter"/>
</dbReference>
<feature type="transmembrane region" description="Helical" evidence="14">
    <location>
        <begin position="172"/>
        <end position="189"/>
    </location>
</feature>
<keyword evidence="4" id="KW-0808">Transferase</keyword>
<evidence type="ECO:0000256" key="8">
    <source>
        <dbReference type="ARBA" id="ARBA00022786"/>
    </source>
</evidence>
<evidence type="ECO:0000313" key="16">
    <source>
        <dbReference type="EMBL" id="CAA7400843.1"/>
    </source>
</evidence>
<evidence type="ECO:0000256" key="6">
    <source>
        <dbReference type="ARBA" id="ARBA00022723"/>
    </source>
</evidence>
<dbReference type="PROSITE" id="PS50089">
    <property type="entry name" value="ZF_RING_2"/>
    <property type="match status" value="1"/>
</dbReference>
<organism evidence="16 17">
    <name type="scientific">Spirodela intermedia</name>
    <name type="common">Intermediate duckweed</name>
    <dbReference type="NCBI Taxonomy" id="51605"/>
    <lineage>
        <taxon>Eukaryota</taxon>
        <taxon>Viridiplantae</taxon>
        <taxon>Streptophyta</taxon>
        <taxon>Embryophyta</taxon>
        <taxon>Tracheophyta</taxon>
        <taxon>Spermatophyta</taxon>
        <taxon>Magnoliopsida</taxon>
        <taxon>Liliopsida</taxon>
        <taxon>Araceae</taxon>
        <taxon>Lemnoideae</taxon>
        <taxon>Spirodela</taxon>
    </lineage>
</organism>
<dbReference type="PANTHER" id="PTHR45977:SF11">
    <property type="entry name" value="E3 UBIQUITIN PROTEIN LIGASE RIE1"/>
    <property type="match status" value="1"/>
</dbReference>
<feature type="transmembrane region" description="Helical" evidence="14">
    <location>
        <begin position="97"/>
        <end position="117"/>
    </location>
</feature>
<proteinExistence type="predicted"/>
<evidence type="ECO:0000256" key="1">
    <source>
        <dbReference type="ARBA" id="ARBA00000900"/>
    </source>
</evidence>
<evidence type="ECO:0000256" key="5">
    <source>
        <dbReference type="ARBA" id="ARBA00022692"/>
    </source>
</evidence>
<keyword evidence="6" id="KW-0479">Metal-binding</keyword>
<dbReference type="SMART" id="SM00184">
    <property type="entry name" value="RING"/>
    <property type="match status" value="1"/>
</dbReference>
<dbReference type="GO" id="GO:0006511">
    <property type="term" value="P:ubiquitin-dependent protein catabolic process"/>
    <property type="evidence" value="ECO:0007669"/>
    <property type="project" value="TreeGrafter"/>
</dbReference>
<dbReference type="Gene3D" id="3.30.40.10">
    <property type="entry name" value="Zinc/RING finger domain, C3HC4 (zinc finger)"/>
    <property type="match status" value="1"/>
</dbReference>
<keyword evidence="17" id="KW-1185">Reference proteome</keyword>
<evidence type="ECO:0000256" key="12">
    <source>
        <dbReference type="PROSITE-ProRule" id="PRU00175"/>
    </source>
</evidence>
<dbReference type="Pfam" id="PF13639">
    <property type="entry name" value="zf-RING_2"/>
    <property type="match status" value="1"/>
</dbReference>
<feature type="transmembrane region" description="Helical" evidence="14">
    <location>
        <begin position="66"/>
        <end position="85"/>
    </location>
</feature>
<reference evidence="16" key="1">
    <citation type="submission" date="2020-02" db="EMBL/GenBank/DDBJ databases">
        <authorList>
            <person name="Scholz U."/>
            <person name="Mascher M."/>
            <person name="Fiebig A."/>
        </authorList>
    </citation>
    <scope>NUCLEOTIDE SEQUENCE</scope>
</reference>
<feature type="transmembrane region" description="Helical" evidence="14">
    <location>
        <begin position="209"/>
        <end position="242"/>
    </location>
</feature>
<evidence type="ECO:0000256" key="14">
    <source>
        <dbReference type="SAM" id="Phobius"/>
    </source>
</evidence>
<dbReference type="InterPro" id="IPR013083">
    <property type="entry name" value="Znf_RING/FYVE/PHD"/>
</dbReference>
<dbReference type="SUPFAM" id="SSF57850">
    <property type="entry name" value="RING/U-box"/>
    <property type="match status" value="1"/>
</dbReference>
<evidence type="ECO:0000256" key="13">
    <source>
        <dbReference type="SAM" id="MobiDB-lite"/>
    </source>
</evidence>
<protein>
    <recommendedName>
        <fullName evidence="3">RING-type E3 ubiquitin transferase</fullName>
        <ecNumber evidence="3">2.3.2.27</ecNumber>
    </recommendedName>
</protein>
<evidence type="ECO:0000313" key="17">
    <source>
        <dbReference type="Proteomes" id="UP000663760"/>
    </source>
</evidence>
<feature type="region of interest" description="Disordered" evidence="13">
    <location>
        <begin position="127"/>
        <end position="159"/>
    </location>
</feature>
<gene>
    <name evidence="16" type="ORF">SI8410_08011521</name>
</gene>
<dbReference type="InterPro" id="IPR001841">
    <property type="entry name" value="Znf_RING"/>
</dbReference>
<evidence type="ECO:0000259" key="15">
    <source>
        <dbReference type="PROSITE" id="PS50089"/>
    </source>
</evidence>
<feature type="domain" description="RING-type" evidence="15">
    <location>
        <begin position="304"/>
        <end position="345"/>
    </location>
</feature>
<dbReference type="GO" id="GO:0061630">
    <property type="term" value="F:ubiquitin protein ligase activity"/>
    <property type="evidence" value="ECO:0007669"/>
    <property type="project" value="UniProtKB-EC"/>
</dbReference>
<keyword evidence="5 14" id="KW-0812">Transmembrane</keyword>
<comment type="catalytic activity">
    <reaction evidence="1">
        <text>S-ubiquitinyl-[E2 ubiquitin-conjugating enzyme]-L-cysteine + [acceptor protein]-L-lysine = [E2 ubiquitin-conjugating enzyme]-L-cysteine + N(6)-ubiquitinyl-[acceptor protein]-L-lysine.</text>
        <dbReference type="EC" id="2.3.2.27"/>
    </reaction>
</comment>
<dbReference type="GO" id="GO:0016020">
    <property type="term" value="C:membrane"/>
    <property type="evidence" value="ECO:0007669"/>
    <property type="project" value="UniProtKB-SubCell"/>
</dbReference>
<evidence type="ECO:0000256" key="2">
    <source>
        <dbReference type="ARBA" id="ARBA00004141"/>
    </source>
</evidence>
<evidence type="ECO:0000256" key="3">
    <source>
        <dbReference type="ARBA" id="ARBA00012483"/>
    </source>
</evidence>
<evidence type="ECO:0000256" key="10">
    <source>
        <dbReference type="ARBA" id="ARBA00022989"/>
    </source>
</evidence>
<accession>A0A7I8KSM6</accession>
<evidence type="ECO:0000256" key="11">
    <source>
        <dbReference type="ARBA" id="ARBA00023136"/>
    </source>
</evidence>
<dbReference type="EC" id="2.3.2.27" evidence="3"/>
<dbReference type="Proteomes" id="UP000663760">
    <property type="component" value="Chromosome 8"/>
</dbReference>
<dbReference type="GO" id="GO:0016567">
    <property type="term" value="P:protein ubiquitination"/>
    <property type="evidence" value="ECO:0007669"/>
    <property type="project" value="TreeGrafter"/>
</dbReference>
<keyword evidence="11 14" id="KW-0472">Membrane</keyword>
<sequence>MGDSSSSRDSVEPLLRSSSEAAAIPSRLSVLLGQATGQRGPSLLVRQTAARQLEERRADWGFSRPVVALDISWNVAFVVASLGVLSSTVRERPNVPIRLWIAGYALQCVVHVVLVWVEYRRRSRRQTGGVEEGRPEASEPQANHNEGEAQGSDEEAGGRTPEFRMAKSCESLNTVTSFIWWIVGFYWVVSGGDAFLQDAPTLYWLAVTLLAFDVLFATFCVALACVIGIALCCCLPCIIAILYTVAGQDGASEADISILPLYKFVQGATEGEKGSDVGGLMVPMESDDGGDGCGRSLLPEDAVCCICLTAYEDATELRSLPCDHHFHSACITKWLSINATCPLCKYNILKGPE</sequence>
<keyword evidence="9" id="KW-0862">Zinc</keyword>
<evidence type="ECO:0000256" key="9">
    <source>
        <dbReference type="ARBA" id="ARBA00022833"/>
    </source>
</evidence>
<comment type="subcellular location">
    <subcellularLocation>
        <location evidence="2">Membrane</location>
        <topology evidence="2">Multi-pass membrane protein</topology>
    </subcellularLocation>
</comment>
<keyword evidence="8" id="KW-0833">Ubl conjugation pathway</keyword>
<dbReference type="PANTHER" id="PTHR45977">
    <property type="entry name" value="TARGET OF ERK KINASE MPK-1"/>
    <property type="match status" value="1"/>
</dbReference>
<dbReference type="EMBL" id="LR746271">
    <property type="protein sequence ID" value="CAA7400843.1"/>
    <property type="molecule type" value="Genomic_DNA"/>
</dbReference>
<evidence type="ECO:0000256" key="7">
    <source>
        <dbReference type="ARBA" id="ARBA00022771"/>
    </source>
</evidence>
<dbReference type="OrthoDB" id="8062037at2759"/>
<keyword evidence="7 12" id="KW-0863">Zinc-finger</keyword>